<evidence type="ECO:0000313" key="2">
    <source>
        <dbReference type="EMBL" id="GBP33677.1"/>
    </source>
</evidence>
<dbReference type="EMBL" id="BGZK01000277">
    <property type="protein sequence ID" value="GBP33677.1"/>
    <property type="molecule type" value="Genomic_DNA"/>
</dbReference>
<reference evidence="2 3" key="1">
    <citation type="journal article" date="2019" name="Commun. Biol.">
        <title>The bagworm genome reveals a unique fibroin gene that provides high tensile strength.</title>
        <authorList>
            <person name="Kono N."/>
            <person name="Nakamura H."/>
            <person name="Ohtoshi R."/>
            <person name="Tomita M."/>
            <person name="Numata K."/>
            <person name="Arakawa K."/>
        </authorList>
    </citation>
    <scope>NUCLEOTIDE SEQUENCE [LARGE SCALE GENOMIC DNA]</scope>
</reference>
<proteinExistence type="predicted"/>
<organism evidence="2 3">
    <name type="scientific">Eumeta variegata</name>
    <name type="common">Bagworm moth</name>
    <name type="synonym">Eumeta japonica</name>
    <dbReference type="NCBI Taxonomy" id="151549"/>
    <lineage>
        <taxon>Eukaryota</taxon>
        <taxon>Metazoa</taxon>
        <taxon>Ecdysozoa</taxon>
        <taxon>Arthropoda</taxon>
        <taxon>Hexapoda</taxon>
        <taxon>Insecta</taxon>
        <taxon>Pterygota</taxon>
        <taxon>Neoptera</taxon>
        <taxon>Endopterygota</taxon>
        <taxon>Lepidoptera</taxon>
        <taxon>Glossata</taxon>
        <taxon>Ditrysia</taxon>
        <taxon>Tineoidea</taxon>
        <taxon>Psychidae</taxon>
        <taxon>Oiketicinae</taxon>
        <taxon>Eumeta</taxon>
    </lineage>
</organism>
<name>A0A4C1V603_EUMVA</name>
<dbReference type="Proteomes" id="UP000299102">
    <property type="component" value="Unassembled WGS sequence"/>
</dbReference>
<accession>A0A4C1V603</accession>
<keyword evidence="3" id="KW-1185">Reference proteome</keyword>
<dbReference type="AlphaFoldDB" id="A0A4C1V603"/>
<evidence type="ECO:0000256" key="1">
    <source>
        <dbReference type="SAM" id="MobiDB-lite"/>
    </source>
</evidence>
<protein>
    <submittedName>
        <fullName evidence="2">Uncharacterized protein</fullName>
    </submittedName>
</protein>
<evidence type="ECO:0000313" key="3">
    <source>
        <dbReference type="Proteomes" id="UP000299102"/>
    </source>
</evidence>
<gene>
    <name evidence="2" type="ORF">EVAR_16715_1</name>
</gene>
<feature type="region of interest" description="Disordered" evidence="1">
    <location>
        <begin position="60"/>
        <end position="101"/>
    </location>
</feature>
<comment type="caution">
    <text evidence="2">The sequence shown here is derived from an EMBL/GenBank/DDBJ whole genome shotgun (WGS) entry which is preliminary data.</text>
</comment>
<sequence length="101" mass="11053">MSTQRAWAPCTARPAAVKPSVYSARGTNSRSELRLPLPAGPLFTVRYVRAIVREIIEAGFPREEPARAGRRGAGVRRPPPCSSTLPRRHGDAPPRIIPTDE</sequence>